<comment type="caution">
    <text evidence="1">The sequence shown here is derived from an EMBL/GenBank/DDBJ whole genome shotgun (WGS) entry which is preliminary data.</text>
</comment>
<keyword evidence="2" id="KW-1185">Reference proteome</keyword>
<proteinExistence type="predicted"/>
<evidence type="ECO:0000313" key="1">
    <source>
        <dbReference type="EMBL" id="MFD1674112.1"/>
    </source>
</evidence>
<reference evidence="2" key="1">
    <citation type="journal article" date="2019" name="Int. J. Syst. Evol. Microbiol.">
        <title>The Global Catalogue of Microorganisms (GCM) 10K type strain sequencing project: providing services to taxonomists for standard genome sequencing and annotation.</title>
        <authorList>
            <consortium name="The Broad Institute Genomics Platform"/>
            <consortium name="The Broad Institute Genome Sequencing Center for Infectious Disease"/>
            <person name="Wu L."/>
            <person name="Ma J."/>
        </authorList>
    </citation>
    <scope>NUCLEOTIDE SEQUENCE [LARGE SCALE GENOMIC DNA]</scope>
    <source>
        <strain evidence="2">CGMCC 1.12286</strain>
    </source>
</reference>
<evidence type="ECO:0000313" key="2">
    <source>
        <dbReference type="Proteomes" id="UP001597079"/>
    </source>
</evidence>
<organism evidence="1 2">
    <name type="scientific">Alicyclobacillus fodiniaquatilis</name>
    <dbReference type="NCBI Taxonomy" id="1661150"/>
    <lineage>
        <taxon>Bacteria</taxon>
        <taxon>Bacillati</taxon>
        <taxon>Bacillota</taxon>
        <taxon>Bacilli</taxon>
        <taxon>Bacillales</taxon>
        <taxon>Alicyclobacillaceae</taxon>
        <taxon>Alicyclobacillus</taxon>
    </lineage>
</organism>
<dbReference type="EMBL" id="JBHUCX010000017">
    <property type="protein sequence ID" value="MFD1674112.1"/>
    <property type="molecule type" value="Genomic_DNA"/>
</dbReference>
<name>A0ABW4JCP6_9BACL</name>
<protein>
    <submittedName>
        <fullName evidence="1">Uncharacterized protein</fullName>
    </submittedName>
</protein>
<accession>A0ABW4JCP6</accession>
<dbReference type="RefSeq" id="WP_377941862.1">
    <property type="nucleotide sequence ID" value="NZ_JBHUCX010000017.1"/>
</dbReference>
<dbReference type="Proteomes" id="UP001597079">
    <property type="component" value="Unassembled WGS sequence"/>
</dbReference>
<sequence>MQEQIILNFRTEMEANKSSSYIQVVGQFLISHLEKNPSEAEHFSLEGKTISKSLEAMRKIAEEKRQGNCAVLTDSEGFSIVLDYFREKPNVAKTTIPSVSFFDAKEFTQTSLF</sequence>
<gene>
    <name evidence="1" type="ORF">ACFSB2_05225</name>
</gene>